<dbReference type="EMBL" id="BMAT01003824">
    <property type="protein sequence ID" value="GFR62997.1"/>
    <property type="molecule type" value="Genomic_DNA"/>
</dbReference>
<evidence type="ECO:0008006" key="3">
    <source>
        <dbReference type="Google" id="ProtNLM"/>
    </source>
</evidence>
<evidence type="ECO:0000313" key="1">
    <source>
        <dbReference type="EMBL" id="GFR62997.1"/>
    </source>
</evidence>
<dbReference type="AlphaFoldDB" id="A0AAV4EPN8"/>
<reference evidence="1 2" key="1">
    <citation type="journal article" date="2021" name="Elife">
        <title>Chloroplast acquisition without the gene transfer in kleptoplastic sea slugs, Plakobranchus ocellatus.</title>
        <authorList>
            <person name="Maeda T."/>
            <person name="Takahashi S."/>
            <person name="Yoshida T."/>
            <person name="Shimamura S."/>
            <person name="Takaki Y."/>
            <person name="Nagai Y."/>
            <person name="Toyoda A."/>
            <person name="Suzuki Y."/>
            <person name="Arimoto A."/>
            <person name="Ishii H."/>
            <person name="Satoh N."/>
            <person name="Nishiyama T."/>
            <person name="Hasebe M."/>
            <person name="Maruyama T."/>
            <person name="Minagawa J."/>
            <person name="Obokata J."/>
            <person name="Shigenobu S."/>
        </authorList>
    </citation>
    <scope>NUCLEOTIDE SEQUENCE [LARGE SCALE GENOMIC DNA]</scope>
</reference>
<accession>A0AAV4EPN8</accession>
<protein>
    <recommendedName>
        <fullName evidence="3">Secreted protein</fullName>
    </recommendedName>
</protein>
<comment type="caution">
    <text evidence="1">The sequence shown here is derived from an EMBL/GenBank/DDBJ whole genome shotgun (WGS) entry which is preliminary data.</text>
</comment>
<evidence type="ECO:0000313" key="2">
    <source>
        <dbReference type="Proteomes" id="UP000762676"/>
    </source>
</evidence>
<sequence>MLIQRCMAIVVKLVTFDPLLRGVTEIGGGSRGLTAGPRLNCSARGLVSLRVVSVVESRVTKYLLFYNLTPRPSFPPVGKHAMILLRIVYSF</sequence>
<name>A0AAV4EPN8_9GAST</name>
<proteinExistence type="predicted"/>
<keyword evidence="2" id="KW-1185">Reference proteome</keyword>
<gene>
    <name evidence="1" type="ORF">ElyMa_001884400</name>
</gene>
<dbReference type="Proteomes" id="UP000762676">
    <property type="component" value="Unassembled WGS sequence"/>
</dbReference>
<organism evidence="1 2">
    <name type="scientific">Elysia marginata</name>
    <dbReference type="NCBI Taxonomy" id="1093978"/>
    <lineage>
        <taxon>Eukaryota</taxon>
        <taxon>Metazoa</taxon>
        <taxon>Spiralia</taxon>
        <taxon>Lophotrochozoa</taxon>
        <taxon>Mollusca</taxon>
        <taxon>Gastropoda</taxon>
        <taxon>Heterobranchia</taxon>
        <taxon>Euthyneura</taxon>
        <taxon>Panpulmonata</taxon>
        <taxon>Sacoglossa</taxon>
        <taxon>Placobranchoidea</taxon>
        <taxon>Plakobranchidae</taxon>
        <taxon>Elysia</taxon>
    </lineage>
</organism>